<dbReference type="Gene3D" id="4.10.410.60">
    <property type="match status" value="1"/>
</dbReference>
<dbReference type="GO" id="GO:0005840">
    <property type="term" value="C:ribosome"/>
    <property type="evidence" value="ECO:0007669"/>
    <property type="project" value="UniProtKB-KW"/>
</dbReference>
<dbReference type="Proteomes" id="UP000176191">
    <property type="component" value="Unassembled WGS sequence"/>
</dbReference>
<dbReference type="GO" id="GO:0006412">
    <property type="term" value="P:translation"/>
    <property type="evidence" value="ECO:0007669"/>
    <property type="project" value="InterPro"/>
</dbReference>
<evidence type="ECO:0000256" key="1">
    <source>
        <dbReference type="ARBA" id="ARBA00006598"/>
    </source>
</evidence>
<dbReference type="SUPFAM" id="SSF143034">
    <property type="entry name" value="L35p-like"/>
    <property type="match status" value="1"/>
</dbReference>
<gene>
    <name evidence="4" type="ORF">A2228_01970</name>
</gene>
<evidence type="ECO:0000256" key="2">
    <source>
        <dbReference type="ARBA" id="ARBA00022980"/>
    </source>
</evidence>
<dbReference type="PROSITE" id="PS00936">
    <property type="entry name" value="RIBOSOMAL_L35"/>
    <property type="match status" value="1"/>
</dbReference>
<dbReference type="AlphaFoldDB" id="A0A1F5F6Z6"/>
<protein>
    <recommendedName>
        <fullName evidence="6">50S ribosomal protein L35</fullName>
    </recommendedName>
</protein>
<dbReference type="InterPro" id="IPR037229">
    <property type="entry name" value="Ribosomal_bL35_sf"/>
</dbReference>
<evidence type="ECO:0000313" key="5">
    <source>
        <dbReference type="Proteomes" id="UP000176191"/>
    </source>
</evidence>
<dbReference type="GO" id="GO:1990904">
    <property type="term" value="C:ribonucleoprotein complex"/>
    <property type="evidence" value="ECO:0007669"/>
    <property type="project" value="UniProtKB-KW"/>
</dbReference>
<dbReference type="InterPro" id="IPR018265">
    <property type="entry name" value="Ribosomal_bL35_CS"/>
</dbReference>
<evidence type="ECO:0000256" key="3">
    <source>
        <dbReference type="ARBA" id="ARBA00023274"/>
    </source>
</evidence>
<dbReference type="InterPro" id="IPR021137">
    <property type="entry name" value="Ribosomal_bL35-like"/>
</dbReference>
<keyword evidence="3" id="KW-0687">Ribonucleoprotein</keyword>
<evidence type="ECO:0008006" key="6">
    <source>
        <dbReference type="Google" id="ProtNLM"/>
    </source>
</evidence>
<dbReference type="GO" id="GO:0003735">
    <property type="term" value="F:structural constituent of ribosome"/>
    <property type="evidence" value="ECO:0007669"/>
    <property type="project" value="InterPro"/>
</dbReference>
<reference evidence="4 5" key="1">
    <citation type="journal article" date="2016" name="Nat. Commun.">
        <title>Thousands of microbial genomes shed light on interconnected biogeochemical processes in an aquifer system.</title>
        <authorList>
            <person name="Anantharaman K."/>
            <person name="Brown C.T."/>
            <person name="Hug L.A."/>
            <person name="Sharon I."/>
            <person name="Castelle C.J."/>
            <person name="Probst A.J."/>
            <person name="Thomas B.C."/>
            <person name="Singh A."/>
            <person name="Wilkins M.J."/>
            <person name="Karaoz U."/>
            <person name="Brodie E.L."/>
            <person name="Williams K.H."/>
            <person name="Hubbard S.S."/>
            <person name="Banfield J.F."/>
        </authorList>
    </citation>
    <scope>NUCLEOTIDE SEQUENCE [LARGE SCALE GENOMIC DNA]</scope>
</reference>
<dbReference type="Pfam" id="PF01632">
    <property type="entry name" value="Ribosomal_L35p"/>
    <property type="match status" value="1"/>
</dbReference>
<proteinExistence type="inferred from homology"/>
<dbReference type="EMBL" id="MFAK01000006">
    <property type="protein sequence ID" value="OGD75398.1"/>
    <property type="molecule type" value="Genomic_DNA"/>
</dbReference>
<organism evidence="4 5">
    <name type="scientific">Candidatus Collierbacteria bacterium RIFOXYA2_FULL_46_10</name>
    <dbReference type="NCBI Taxonomy" id="1817726"/>
    <lineage>
        <taxon>Bacteria</taxon>
        <taxon>Candidatus Collieribacteriota</taxon>
    </lineage>
</organism>
<name>A0A1F5F6Z6_9BACT</name>
<sequence length="63" mass="7534">MKRKSKKSLTRRVKITKTGKIMRRTQNMRHIRRHKSKAQIRRMKAPKFLTGQIAKNIKHILGI</sequence>
<evidence type="ECO:0000313" key="4">
    <source>
        <dbReference type="EMBL" id="OGD75398.1"/>
    </source>
</evidence>
<keyword evidence="2" id="KW-0689">Ribosomal protein</keyword>
<accession>A0A1F5F6Z6</accession>
<comment type="similarity">
    <text evidence="1">Belongs to the bacterial ribosomal protein bL35 family.</text>
</comment>
<comment type="caution">
    <text evidence="4">The sequence shown here is derived from an EMBL/GenBank/DDBJ whole genome shotgun (WGS) entry which is preliminary data.</text>
</comment>